<name>A0ACB8DHG4_DERSI</name>
<keyword evidence="2" id="KW-1185">Reference proteome</keyword>
<evidence type="ECO:0000313" key="1">
    <source>
        <dbReference type="EMBL" id="KAH7967510.1"/>
    </source>
</evidence>
<reference evidence="1" key="1">
    <citation type="submission" date="2020-05" db="EMBL/GenBank/DDBJ databases">
        <title>Large-scale comparative analyses of tick genomes elucidate their genetic diversity and vector capacities.</title>
        <authorList>
            <person name="Jia N."/>
            <person name="Wang J."/>
            <person name="Shi W."/>
            <person name="Du L."/>
            <person name="Sun Y."/>
            <person name="Zhan W."/>
            <person name="Jiang J."/>
            <person name="Wang Q."/>
            <person name="Zhang B."/>
            <person name="Ji P."/>
            <person name="Sakyi L.B."/>
            <person name="Cui X."/>
            <person name="Yuan T."/>
            <person name="Jiang B."/>
            <person name="Yang W."/>
            <person name="Lam T.T.-Y."/>
            <person name="Chang Q."/>
            <person name="Ding S."/>
            <person name="Wang X."/>
            <person name="Zhu J."/>
            <person name="Ruan X."/>
            <person name="Zhao L."/>
            <person name="Wei J."/>
            <person name="Que T."/>
            <person name="Du C."/>
            <person name="Cheng J."/>
            <person name="Dai P."/>
            <person name="Han X."/>
            <person name="Huang E."/>
            <person name="Gao Y."/>
            <person name="Liu J."/>
            <person name="Shao H."/>
            <person name="Ye R."/>
            <person name="Li L."/>
            <person name="Wei W."/>
            <person name="Wang X."/>
            <person name="Wang C."/>
            <person name="Yang T."/>
            <person name="Huo Q."/>
            <person name="Li W."/>
            <person name="Guo W."/>
            <person name="Chen H."/>
            <person name="Zhou L."/>
            <person name="Ni X."/>
            <person name="Tian J."/>
            <person name="Zhou Y."/>
            <person name="Sheng Y."/>
            <person name="Liu T."/>
            <person name="Pan Y."/>
            <person name="Xia L."/>
            <person name="Li J."/>
            <person name="Zhao F."/>
            <person name="Cao W."/>
        </authorList>
    </citation>
    <scope>NUCLEOTIDE SEQUENCE</scope>
    <source>
        <strain evidence="1">Dsil-2018</strain>
    </source>
</reference>
<evidence type="ECO:0000313" key="2">
    <source>
        <dbReference type="Proteomes" id="UP000821865"/>
    </source>
</evidence>
<sequence>MRARARLMDIQKDMHMVQHEVIQDVPTRWNSEYAMMERLVTLRAPISVELCECDVDNLNIKEWKLMAAAVKVLQPLDQATTELCADRYPTLSQVIPLMHCTQVVLHRHVSEGEEAASFAKSLLCSLATRFPDLKMAHVPANAMLVDPRYKDIFYTEESQKKWAKATLSTAANDLMPAQNDCARISVCPDMRKPPANTLWSVFFFIKLQRSAKEWT</sequence>
<dbReference type="EMBL" id="CM023471">
    <property type="protein sequence ID" value="KAH7967510.1"/>
    <property type="molecule type" value="Genomic_DNA"/>
</dbReference>
<gene>
    <name evidence="1" type="ORF">HPB49_025265</name>
</gene>
<protein>
    <submittedName>
        <fullName evidence="1">Uncharacterized protein</fullName>
    </submittedName>
</protein>
<accession>A0ACB8DHG4</accession>
<comment type="caution">
    <text evidence="1">The sequence shown here is derived from an EMBL/GenBank/DDBJ whole genome shotgun (WGS) entry which is preliminary data.</text>
</comment>
<organism evidence="1 2">
    <name type="scientific">Dermacentor silvarum</name>
    <name type="common">Tick</name>
    <dbReference type="NCBI Taxonomy" id="543639"/>
    <lineage>
        <taxon>Eukaryota</taxon>
        <taxon>Metazoa</taxon>
        <taxon>Ecdysozoa</taxon>
        <taxon>Arthropoda</taxon>
        <taxon>Chelicerata</taxon>
        <taxon>Arachnida</taxon>
        <taxon>Acari</taxon>
        <taxon>Parasitiformes</taxon>
        <taxon>Ixodida</taxon>
        <taxon>Ixodoidea</taxon>
        <taxon>Ixodidae</taxon>
        <taxon>Rhipicephalinae</taxon>
        <taxon>Dermacentor</taxon>
    </lineage>
</organism>
<dbReference type="Proteomes" id="UP000821865">
    <property type="component" value="Chromosome 2"/>
</dbReference>
<proteinExistence type="predicted"/>